<protein>
    <submittedName>
        <fullName evidence="1">Uncharacterized protein</fullName>
    </submittedName>
</protein>
<name>A0A5C6P192_9TELE</name>
<gene>
    <name evidence="1" type="ORF">D4764_15G0004690</name>
</gene>
<proteinExistence type="predicted"/>
<accession>A0A5C6P192</accession>
<sequence length="114" mass="12529">MTVTLHGSRRDGSGSSTVLTGWRAGLKLLPPDGHALRPELKEPGVVPQWCRTWPDPPLSPSAAFRTSVGFYWHPWRVQLFNLCRVDCKNPPGAASKTRTCPRLDALKPVSNCPA</sequence>
<evidence type="ECO:0000313" key="1">
    <source>
        <dbReference type="EMBL" id="TWW73075.1"/>
    </source>
</evidence>
<dbReference type="AlphaFoldDB" id="A0A5C6P192"/>
<organism evidence="1 2">
    <name type="scientific">Takifugu flavidus</name>
    <name type="common">sansaifugu</name>
    <dbReference type="NCBI Taxonomy" id="433684"/>
    <lineage>
        <taxon>Eukaryota</taxon>
        <taxon>Metazoa</taxon>
        <taxon>Chordata</taxon>
        <taxon>Craniata</taxon>
        <taxon>Vertebrata</taxon>
        <taxon>Euteleostomi</taxon>
        <taxon>Actinopterygii</taxon>
        <taxon>Neopterygii</taxon>
        <taxon>Teleostei</taxon>
        <taxon>Neoteleostei</taxon>
        <taxon>Acanthomorphata</taxon>
        <taxon>Eupercaria</taxon>
        <taxon>Tetraodontiformes</taxon>
        <taxon>Tetradontoidea</taxon>
        <taxon>Tetraodontidae</taxon>
        <taxon>Takifugu</taxon>
    </lineage>
</organism>
<evidence type="ECO:0000313" key="2">
    <source>
        <dbReference type="Proteomes" id="UP000324091"/>
    </source>
</evidence>
<dbReference type="Proteomes" id="UP000324091">
    <property type="component" value="Chromosome 15"/>
</dbReference>
<keyword evidence="2" id="KW-1185">Reference proteome</keyword>
<reference evidence="1 2" key="1">
    <citation type="submission" date="2019-04" db="EMBL/GenBank/DDBJ databases">
        <title>Chromosome genome assembly for Takifugu flavidus.</title>
        <authorList>
            <person name="Xiao S."/>
        </authorList>
    </citation>
    <scope>NUCLEOTIDE SEQUENCE [LARGE SCALE GENOMIC DNA]</scope>
    <source>
        <strain evidence="1">HTHZ2018</strain>
        <tissue evidence="1">Muscle</tissue>
    </source>
</reference>
<comment type="caution">
    <text evidence="1">The sequence shown here is derived from an EMBL/GenBank/DDBJ whole genome shotgun (WGS) entry which is preliminary data.</text>
</comment>
<dbReference type="EMBL" id="RHFK02000007">
    <property type="protein sequence ID" value="TWW73075.1"/>
    <property type="molecule type" value="Genomic_DNA"/>
</dbReference>